<dbReference type="SUPFAM" id="SSF46689">
    <property type="entry name" value="Homeodomain-like"/>
    <property type="match status" value="1"/>
</dbReference>
<reference evidence="4 5" key="1">
    <citation type="submission" date="2020-08" db="EMBL/GenBank/DDBJ databases">
        <title>Genome sequencing of Purple Non-Sulfur Bacteria from various extreme environments.</title>
        <authorList>
            <person name="Mayer M."/>
        </authorList>
    </citation>
    <scope>NUCLEOTIDE SEQUENCE [LARGE SCALE GENOMIC DNA]</scope>
    <source>
        <strain evidence="4 5">JA131</strain>
    </source>
</reference>
<dbReference type="Gene3D" id="1.10.357.10">
    <property type="entry name" value="Tetracycline Repressor, domain 2"/>
    <property type="match status" value="1"/>
</dbReference>
<evidence type="ECO:0000313" key="4">
    <source>
        <dbReference type="EMBL" id="MBB4267997.1"/>
    </source>
</evidence>
<sequence length="205" mass="22319">MARRRLTPSQRRDELLEAADLLLQACGTALRVEDITTAAGAAKGTFYTCFKTWDDLLVAVRDRRLAMLEQRLTPLLDPTASHDWPPLLPRVAEVLVAFILDLGKLHDVLFHSTFPLTHPLPPEAEPATRFAALLRAGQAAGAYVDLDPEPTGALIFAMIHETADTIAAGANYDRAMRALTTALNRLVLDPQGDLPCRGTAQDAPC</sequence>
<dbReference type="GO" id="GO:0003677">
    <property type="term" value="F:DNA binding"/>
    <property type="evidence" value="ECO:0007669"/>
    <property type="project" value="UniProtKB-UniRule"/>
</dbReference>
<evidence type="ECO:0000313" key="5">
    <source>
        <dbReference type="Proteomes" id="UP000554286"/>
    </source>
</evidence>
<dbReference type="PROSITE" id="PS50977">
    <property type="entry name" value="HTH_TETR_2"/>
    <property type="match status" value="1"/>
</dbReference>
<gene>
    <name evidence="4" type="ORF">GGD89_003650</name>
</gene>
<dbReference type="InterPro" id="IPR001647">
    <property type="entry name" value="HTH_TetR"/>
</dbReference>
<feature type="DNA-binding region" description="H-T-H motif" evidence="2">
    <location>
        <begin position="31"/>
        <end position="50"/>
    </location>
</feature>
<name>A0A7W6RGG0_9PROT</name>
<dbReference type="AlphaFoldDB" id="A0A7W6RGG0"/>
<proteinExistence type="predicted"/>
<protein>
    <submittedName>
        <fullName evidence="4">AcrR family transcriptional regulator</fullName>
    </submittedName>
</protein>
<keyword evidence="1 2" id="KW-0238">DNA-binding</keyword>
<dbReference type="EMBL" id="JACIGK010000042">
    <property type="protein sequence ID" value="MBB4267997.1"/>
    <property type="molecule type" value="Genomic_DNA"/>
</dbReference>
<accession>A0A7W6RGG0</accession>
<dbReference type="InterPro" id="IPR009057">
    <property type="entry name" value="Homeodomain-like_sf"/>
</dbReference>
<evidence type="ECO:0000256" key="2">
    <source>
        <dbReference type="PROSITE-ProRule" id="PRU00335"/>
    </source>
</evidence>
<organism evidence="4 5">
    <name type="scientific">Roseospira visakhapatnamensis</name>
    <dbReference type="NCBI Taxonomy" id="390880"/>
    <lineage>
        <taxon>Bacteria</taxon>
        <taxon>Pseudomonadati</taxon>
        <taxon>Pseudomonadota</taxon>
        <taxon>Alphaproteobacteria</taxon>
        <taxon>Rhodospirillales</taxon>
        <taxon>Rhodospirillaceae</taxon>
        <taxon>Roseospira</taxon>
    </lineage>
</organism>
<evidence type="ECO:0000259" key="3">
    <source>
        <dbReference type="PROSITE" id="PS50977"/>
    </source>
</evidence>
<keyword evidence="5" id="KW-1185">Reference proteome</keyword>
<dbReference type="Proteomes" id="UP000554286">
    <property type="component" value="Unassembled WGS sequence"/>
</dbReference>
<feature type="domain" description="HTH tetR-type" evidence="3">
    <location>
        <begin position="9"/>
        <end position="68"/>
    </location>
</feature>
<dbReference type="RefSeq" id="WP_184048381.1">
    <property type="nucleotide sequence ID" value="NZ_JACIGK010000042.1"/>
</dbReference>
<comment type="caution">
    <text evidence="4">The sequence shown here is derived from an EMBL/GenBank/DDBJ whole genome shotgun (WGS) entry which is preliminary data.</text>
</comment>
<evidence type="ECO:0000256" key="1">
    <source>
        <dbReference type="ARBA" id="ARBA00023125"/>
    </source>
</evidence>